<evidence type="ECO:0000259" key="2">
    <source>
        <dbReference type="Pfam" id="PF20695"/>
    </source>
</evidence>
<dbReference type="PANTHER" id="PTHR30108:SF7">
    <property type="entry name" value="3-POLYPRENYL-4-HYDROXYBENZOATE DECARBOXYLASE"/>
    <property type="match status" value="1"/>
</dbReference>
<gene>
    <name evidence="4" type="ORF">SAMN05660862_1874</name>
</gene>
<keyword evidence="5" id="KW-1185">Reference proteome</keyword>
<dbReference type="SUPFAM" id="SSF143968">
    <property type="entry name" value="UbiD C-terminal domain-like"/>
    <property type="match status" value="2"/>
</dbReference>
<dbReference type="RefSeq" id="WP_085472634.1">
    <property type="nucleotide sequence ID" value="NZ_FXAU01000003.1"/>
</dbReference>
<proteinExistence type="predicted"/>
<dbReference type="PANTHER" id="PTHR30108">
    <property type="entry name" value="3-OCTAPRENYL-4-HYDROXYBENZOATE CARBOXY-LYASE-RELATED"/>
    <property type="match status" value="1"/>
</dbReference>
<feature type="domain" description="3-octaprenyl-4-hydroxybenzoate carboxy-lyase-like Rift-related" evidence="1">
    <location>
        <begin position="126"/>
        <end position="317"/>
    </location>
</feature>
<evidence type="ECO:0000313" key="5">
    <source>
        <dbReference type="Proteomes" id="UP000192980"/>
    </source>
</evidence>
<feature type="domain" description="3-octaprenyl-4-hydroxybenzoate carboxy-lyase-like N-terminal" evidence="2">
    <location>
        <begin position="12"/>
        <end position="86"/>
    </location>
</feature>
<reference evidence="4 5" key="1">
    <citation type="submission" date="2017-04" db="EMBL/GenBank/DDBJ databases">
        <authorList>
            <person name="Afonso C.L."/>
            <person name="Miller P.J."/>
            <person name="Scott M.A."/>
            <person name="Spackman E."/>
            <person name="Goraichik I."/>
            <person name="Dimitrov K.M."/>
            <person name="Suarez D.L."/>
            <person name="Swayne D.E."/>
        </authorList>
    </citation>
    <scope>NUCLEOTIDE SEQUENCE [LARGE SCALE GENOMIC DNA]</scope>
    <source>
        <strain evidence="4 5">DSM 22418</strain>
    </source>
</reference>
<evidence type="ECO:0000313" key="4">
    <source>
        <dbReference type="EMBL" id="SMG29083.1"/>
    </source>
</evidence>
<dbReference type="InterPro" id="IPR002830">
    <property type="entry name" value="UbiD"/>
</dbReference>
<dbReference type="OrthoDB" id="9809841at2"/>
<dbReference type="GO" id="GO:0005737">
    <property type="term" value="C:cytoplasm"/>
    <property type="evidence" value="ECO:0007669"/>
    <property type="project" value="TreeGrafter"/>
</dbReference>
<dbReference type="AlphaFoldDB" id="A0A1X7JLZ9"/>
<dbReference type="InterPro" id="IPR049383">
    <property type="entry name" value="UbiD-like_N"/>
</dbReference>
<dbReference type="Pfam" id="PF20696">
    <property type="entry name" value="UbiD_C"/>
    <property type="match status" value="1"/>
</dbReference>
<dbReference type="EMBL" id="FXAU01000003">
    <property type="protein sequence ID" value="SMG29083.1"/>
    <property type="molecule type" value="Genomic_DNA"/>
</dbReference>
<dbReference type="GO" id="GO:0016831">
    <property type="term" value="F:carboxy-lyase activity"/>
    <property type="evidence" value="ECO:0007669"/>
    <property type="project" value="InterPro"/>
</dbReference>
<dbReference type="InterPro" id="IPR048304">
    <property type="entry name" value="UbiD_Rift_dom"/>
</dbReference>
<dbReference type="InterPro" id="IPR049381">
    <property type="entry name" value="UbiD-like_C"/>
</dbReference>
<evidence type="ECO:0000259" key="3">
    <source>
        <dbReference type="Pfam" id="PF20696"/>
    </source>
</evidence>
<dbReference type="Pfam" id="PF20695">
    <property type="entry name" value="UbiD_N"/>
    <property type="match status" value="1"/>
</dbReference>
<dbReference type="Gene3D" id="3.40.1670.10">
    <property type="entry name" value="UbiD C-terminal domain-like"/>
    <property type="match status" value="1"/>
</dbReference>
<sequence length="612" mass="68256">MGYKSLEECVVDLERHGHLIRIKEEVDPYLEMAAIHMRVFDVEGPALYFENIKGSKFPAVSNLFGTLDRSKFMFRDTLEHVKKLTDVKMDPSRVLKKPFDYIGSSMVALGALPWKKKSGAPILHGRTTISELPQIVNWPMDGGAFVTMPQVYTEDVTKPGIMQANLGMYRIQLSGNEYIPDQEIGLHYQLHRGIGVHQTKANALGRPLKVSIFVGGPPSHPLSAVMPLPEGLSEMIFAGALGNRRFRYFYDEEGFCLSADADFVITGTVYPNENKPEGPFGDHIGYYSLTHPFPLMKVHRVYHKKNPIWSFTVVGRPPQEDTSFGALIHEITGNAIPQQINGLHAVHAVDPAGVHPLLFAIGSERYTPYQEVERPQELLTIANQVLGTNQLSLAKYLFIAAHEDNPQLDIHDISSFMMHILERIDFSRDVHFLTNTTIDTLDYSGDGLNAGSKVTFAAVGNKKRTLAQEVPVDLRIPRPFDQGKMAMPGVLVLDGRAFISYDDEVAFLDKWCAEAKNQDWTGIQLIILADDAGFTAANLNNMVWVTFTRSNPAYDIYGIDSFTAFKHWGCHGPLIIDARTKPHHAPALIKDESVERRVDQLAVKGGSLHGIL</sequence>
<organism evidence="4 5">
    <name type="scientific">Sphingobacterium psychroaquaticum</name>
    <dbReference type="NCBI Taxonomy" id="561061"/>
    <lineage>
        <taxon>Bacteria</taxon>
        <taxon>Pseudomonadati</taxon>
        <taxon>Bacteroidota</taxon>
        <taxon>Sphingobacteriia</taxon>
        <taxon>Sphingobacteriales</taxon>
        <taxon>Sphingobacteriaceae</taxon>
        <taxon>Sphingobacterium</taxon>
    </lineage>
</organism>
<protein>
    <submittedName>
        <fullName evidence="4">4-hydroxy-3-polyprenylbenzoate decarboxylase</fullName>
    </submittedName>
</protein>
<dbReference type="Pfam" id="PF01977">
    <property type="entry name" value="UbiD"/>
    <property type="match status" value="1"/>
</dbReference>
<dbReference type="STRING" id="561061.SAMN05660862_1874"/>
<name>A0A1X7JLZ9_9SPHI</name>
<evidence type="ECO:0000259" key="1">
    <source>
        <dbReference type="Pfam" id="PF01977"/>
    </source>
</evidence>
<dbReference type="Proteomes" id="UP000192980">
    <property type="component" value="Unassembled WGS sequence"/>
</dbReference>
<dbReference type="SUPFAM" id="SSF50475">
    <property type="entry name" value="FMN-binding split barrel"/>
    <property type="match status" value="1"/>
</dbReference>
<accession>A0A1X7JLZ9</accession>
<feature type="domain" description="3-octaprenyl-4-hydroxybenzoate carboxy-lyase-like C-terminal" evidence="3">
    <location>
        <begin position="323"/>
        <end position="458"/>
    </location>
</feature>